<comment type="caution">
    <text evidence="1">The sequence shown here is derived from an EMBL/GenBank/DDBJ whole genome shotgun (WGS) entry which is preliminary data.</text>
</comment>
<name>A0A1X0D9R6_9MYCO</name>
<gene>
    <name evidence="1" type="ORF">BST23_03155</name>
</gene>
<dbReference type="EMBL" id="MVHP01000002">
    <property type="protein sequence ID" value="ORA68912.1"/>
    <property type="molecule type" value="Genomic_DNA"/>
</dbReference>
<evidence type="ECO:0000313" key="1">
    <source>
        <dbReference type="EMBL" id="ORA68912.1"/>
    </source>
</evidence>
<organism evidence="1 2">
    <name type="scientific">Mycolicibacterium elephantis</name>
    <dbReference type="NCBI Taxonomy" id="81858"/>
    <lineage>
        <taxon>Bacteria</taxon>
        <taxon>Bacillati</taxon>
        <taxon>Actinomycetota</taxon>
        <taxon>Actinomycetes</taxon>
        <taxon>Mycobacteriales</taxon>
        <taxon>Mycobacteriaceae</taxon>
        <taxon>Mycolicibacterium</taxon>
    </lineage>
</organism>
<dbReference type="AlphaFoldDB" id="A0A1X0D9R6"/>
<accession>A0A1X0D9R6</accession>
<protein>
    <submittedName>
        <fullName evidence="1">Uncharacterized protein</fullName>
    </submittedName>
</protein>
<proteinExistence type="predicted"/>
<reference evidence="1 2" key="1">
    <citation type="submission" date="2017-02" db="EMBL/GenBank/DDBJ databases">
        <title>The new phylogeny of genus Mycobacterium.</title>
        <authorList>
            <person name="Tortoli E."/>
            <person name="Trovato A."/>
            <person name="Cirillo D.M."/>
        </authorList>
    </citation>
    <scope>NUCLEOTIDE SEQUENCE [LARGE SCALE GENOMIC DNA]</scope>
    <source>
        <strain evidence="1 2">FI-09383</strain>
    </source>
</reference>
<dbReference type="Proteomes" id="UP000192772">
    <property type="component" value="Unassembled WGS sequence"/>
</dbReference>
<sequence length="416" mass="45623">MSLPSIASEHEGAVVVALQPEGLLVGGDTKKVNTYLERVRVVAGHAVEVSGIDKLSLGNATGLIAGVTSLVGNTGKFVQLHPDSLKAIQRSNLVPGTDGFFRMMTRGADGTFVEQLQWKPANVSPAQLMSVQMIAVQLALKSAVAEITDAIKRVEGKVDELLRLAHANRSGDVLGDHASLARMLHYLERHGVIPDADWDSIASTGPYLNRTVEQLRQHAERTLEAFSRNLTLRARAGLIQQAVKDNRLGETLSLLVVAEESLYKWQRLRIARVEATQPEHLQTVLDDARELIATQMAEDGKLYRRAREVLDTISQTQTTDGFWFWAVDGLKRDLPTLREDLDRFAKARRAQASDWEELYAPTLTEAASYVVGKATDGVRTALNAGGNAIGHVGSLIFRRQRNDPPAEPPPQEHTAD</sequence>
<evidence type="ECO:0000313" key="2">
    <source>
        <dbReference type="Proteomes" id="UP000192772"/>
    </source>
</evidence>